<dbReference type="EMBL" id="LR796930">
    <property type="protein sequence ID" value="CAB4175923.1"/>
    <property type="molecule type" value="Genomic_DNA"/>
</dbReference>
<gene>
    <name evidence="4" type="ORF">UFOVP1147_6</name>
    <name evidence="5" type="ORF">UFOVP1594_2</name>
    <name evidence="1" type="ORF">UFOVP484_9</name>
    <name evidence="2" type="ORF">UFOVP808_25</name>
    <name evidence="3" type="ORF">UFOVP994_2</name>
</gene>
<evidence type="ECO:0000313" key="1">
    <source>
        <dbReference type="EMBL" id="CAB4146204.1"/>
    </source>
</evidence>
<evidence type="ECO:0000313" key="2">
    <source>
        <dbReference type="EMBL" id="CAB4163535.1"/>
    </source>
</evidence>
<dbReference type="EMBL" id="LR796751">
    <property type="protein sequence ID" value="CAB4163535.1"/>
    <property type="molecule type" value="Genomic_DNA"/>
</dbReference>
<protein>
    <submittedName>
        <fullName evidence="2">Uncharacterized protein</fullName>
    </submittedName>
</protein>
<organism evidence="2">
    <name type="scientific">uncultured Caudovirales phage</name>
    <dbReference type="NCBI Taxonomy" id="2100421"/>
    <lineage>
        <taxon>Viruses</taxon>
        <taxon>Duplodnaviria</taxon>
        <taxon>Heunggongvirae</taxon>
        <taxon>Uroviricota</taxon>
        <taxon>Caudoviricetes</taxon>
        <taxon>Peduoviridae</taxon>
        <taxon>Maltschvirus</taxon>
        <taxon>Maltschvirus maltsch</taxon>
    </lineage>
</organism>
<evidence type="ECO:0000313" key="5">
    <source>
        <dbReference type="EMBL" id="CAB4217013.1"/>
    </source>
</evidence>
<accession>A0A6J5P2W5</accession>
<proteinExistence type="predicted"/>
<name>A0A6J5P2W5_9CAUD</name>
<evidence type="ECO:0000313" key="4">
    <source>
        <dbReference type="EMBL" id="CAB4186459.1"/>
    </source>
</evidence>
<sequence length="351" mass="37224">MAELFGAPLGMIAAGEQSRQNALAGLEAQKVMNTLALQPSQIELNKAQTGYYGAQTAEAQAKADAATVMQRLGAGYTADVKARQAVIDGAAAKGETATVADLVSSKKRPSPAQPLEDFAAYAVGQGASPVMLKDLYKEISTIHAQTAEGLWREQEVISAEEKTGRARRTETGGIAAAAAASPEQYAAIMMNPALRDRLPKELTGDYNTDSRVLRAIGQASLDANQQADNKRQQAELDARQANFSAGEAKRDAQVAAAIAQADLAAERLANIIKYGDQNSEAGLAAKRAATEAAKARTDALRDKTYPSLPLDPKARVLNKSYTLPDGRRAIWRIDPDTNKAGVDTKVDTKGD</sequence>
<evidence type="ECO:0000313" key="3">
    <source>
        <dbReference type="EMBL" id="CAB4175923.1"/>
    </source>
</evidence>
<dbReference type="EMBL" id="LR797458">
    <property type="protein sequence ID" value="CAB4217013.1"/>
    <property type="molecule type" value="Genomic_DNA"/>
</dbReference>
<reference evidence="2" key="1">
    <citation type="submission" date="2020-04" db="EMBL/GenBank/DDBJ databases">
        <authorList>
            <person name="Chiriac C."/>
            <person name="Salcher M."/>
            <person name="Ghai R."/>
            <person name="Kavagutti S V."/>
        </authorList>
    </citation>
    <scope>NUCLEOTIDE SEQUENCE</scope>
</reference>
<dbReference type="EMBL" id="LR796463">
    <property type="protein sequence ID" value="CAB4146204.1"/>
    <property type="molecule type" value="Genomic_DNA"/>
</dbReference>
<dbReference type="EMBL" id="LR797096">
    <property type="protein sequence ID" value="CAB4186459.1"/>
    <property type="molecule type" value="Genomic_DNA"/>
</dbReference>